<evidence type="ECO:0000256" key="6">
    <source>
        <dbReference type="ARBA" id="ARBA00022840"/>
    </source>
</evidence>
<organism evidence="10">
    <name type="scientific">freshwater metagenome</name>
    <dbReference type="NCBI Taxonomy" id="449393"/>
    <lineage>
        <taxon>unclassified sequences</taxon>
        <taxon>metagenomes</taxon>
        <taxon>ecological metagenomes</taxon>
    </lineage>
</organism>
<keyword evidence="2" id="KW-0813">Transport</keyword>
<comment type="subcellular location">
    <subcellularLocation>
        <location evidence="1">Cell membrane</location>
        <topology evidence="1">Peripheral membrane protein</topology>
    </subcellularLocation>
</comment>
<proteinExistence type="predicted"/>
<dbReference type="CDD" id="cd03257">
    <property type="entry name" value="ABC_NikE_OppD_transporters"/>
    <property type="match status" value="1"/>
</dbReference>
<dbReference type="PROSITE" id="PS50893">
    <property type="entry name" value="ABC_TRANSPORTER_2"/>
    <property type="match status" value="1"/>
</dbReference>
<keyword evidence="5" id="KW-0547">Nucleotide-binding</keyword>
<dbReference type="SUPFAM" id="SSF52540">
    <property type="entry name" value="P-loop containing nucleoside triphosphate hydrolases"/>
    <property type="match status" value="1"/>
</dbReference>
<evidence type="ECO:0000256" key="3">
    <source>
        <dbReference type="ARBA" id="ARBA00022475"/>
    </source>
</evidence>
<dbReference type="SMART" id="SM00382">
    <property type="entry name" value="AAA"/>
    <property type="match status" value="1"/>
</dbReference>
<dbReference type="AlphaFoldDB" id="A0A6J7BH27"/>
<dbReference type="Pfam" id="PF00005">
    <property type="entry name" value="ABC_tran"/>
    <property type="match status" value="1"/>
</dbReference>
<evidence type="ECO:0000256" key="7">
    <source>
        <dbReference type="ARBA" id="ARBA00022967"/>
    </source>
</evidence>
<dbReference type="GO" id="GO:0005886">
    <property type="term" value="C:plasma membrane"/>
    <property type="evidence" value="ECO:0007669"/>
    <property type="project" value="UniProtKB-SubCell"/>
</dbReference>
<evidence type="ECO:0000256" key="4">
    <source>
        <dbReference type="ARBA" id="ARBA00022519"/>
    </source>
</evidence>
<dbReference type="Pfam" id="PF08352">
    <property type="entry name" value="oligo_HPY"/>
    <property type="match status" value="1"/>
</dbReference>
<dbReference type="InterPro" id="IPR013563">
    <property type="entry name" value="Oligopep_ABC_C"/>
</dbReference>
<dbReference type="EMBL" id="CAFAZX010000047">
    <property type="protein sequence ID" value="CAB4843538.1"/>
    <property type="molecule type" value="Genomic_DNA"/>
</dbReference>
<dbReference type="InterPro" id="IPR003439">
    <property type="entry name" value="ABC_transporter-like_ATP-bd"/>
</dbReference>
<dbReference type="GO" id="GO:0015833">
    <property type="term" value="P:peptide transport"/>
    <property type="evidence" value="ECO:0007669"/>
    <property type="project" value="InterPro"/>
</dbReference>
<accession>A0A6J7BH27</accession>
<dbReference type="InterPro" id="IPR027417">
    <property type="entry name" value="P-loop_NTPase"/>
</dbReference>
<keyword evidence="4" id="KW-0997">Cell inner membrane</keyword>
<dbReference type="NCBIfam" id="TIGR01727">
    <property type="entry name" value="oligo_HPY"/>
    <property type="match status" value="1"/>
</dbReference>
<keyword evidence="6" id="KW-0067">ATP-binding</keyword>
<feature type="domain" description="ABC transporter" evidence="9">
    <location>
        <begin position="14"/>
        <end position="264"/>
    </location>
</feature>
<reference evidence="10" key="1">
    <citation type="submission" date="2020-05" db="EMBL/GenBank/DDBJ databases">
        <authorList>
            <person name="Chiriac C."/>
            <person name="Salcher M."/>
            <person name="Ghai R."/>
            <person name="Kavagutti S V."/>
        </authorList>
    </citation>
    <scope>NUCLEOTIDE SEQUENCE</scope>
</reference>
<gene>
    <name evidence="10" type="ORF">UFOPK3241_00871</name>
</gene>
<keyword evidence="8" id="KW-0472">Membrane</keyword>
<dbReference type="GO" id="GO:0016887">
    <property type="term" value="F:ATP hydrolysis activity"/>
    <property type="evidence" value="ECO:0007669"/>
    <property type="project" value="InterPro"/>
</dbReference>
<dbReference type="InterPro" id="IPR050388">
    <property type="entry name" value="ABC_Ni/Peptide_Import"/>
</dbReference>
<sequence>MTSAKNISQRNVLLSIQNLTISLDDRPGTSPVVNGLTFDVHEGECVGIVGESGSGKSLSSLALLNMLPKGVHISEGQILAQGKNLTQANEKDLRALRGALVSMVFQDPGAALNPSRTVGKLLSDVLEAHSDLSREAIRERSIEVLKEVGFPDPESRLKSFPFQLSGGLRQRVAIAMALINRPRILVADEPTTSLDVSVQKGILQLIRQRTVEDGIGCVFVSHDLGVIAEVADRVVIMYSGQVVEEGPVASVLTNPKHPYTKGLIASAPNMTSTLANPLRPIPGSLPSVGRTPIGCAFQDRCPEKSTGTCTPLKPTWSVDPSDSSHRWLCHSEAK</sequence>
<dbReference type="GO" id="GO:0005524">
    <property type="term" value="F:ATP binding"/>
    <property type="evidence" value="ECO:0007669"/>
    <property type="project" value="UniProtKB-KW"/>
</dbReference>
<evidence type="ECO:0000256" key="2">
    <source>
        <dbReference type="ARBA" id="ARBA00022448"/>
    </source>
</evidence>
<evidence type="ECO:0000313" key="10">
    <source>
        <dbReference type="EMBL" id="CAB4843538.1"/>
    </source>
</evidence>
<name>A0A6J7BH27_9ZZZZ</name>
<dbReference type="PANTHER" id="PTHR43297:SF14">
    <property type="entry name" value="ATPASE AAA-TYPE CORE DOMAIN-CONTAINING PROTEIN"/>
    <property type="match status" value="1"/>
</dbReference>
<keyword evidence="3" id="KW-1003">Cell membrane</keyword>
<evidence type="ECO:0000256" key="1">
    <source>
        <dbReference type="ARBA" id="ARBA00004202"/>
    </source>
</evidence>
<evidence type="ECO:0000256" key="5">
    <source>
        <dbReference type="ARBA" id="ARBA00022741"/>
    </source>
</evidence>
<evidence type="ECO:0000256" key="8">
    <source>
        <dbReference type="ARBA" id="ARBA00023136"/>
    </source>
</evidence>
<keyword evidence="7" id="KW-1278">Translocase</keyword>
<evidence type="ECO:0000259" key="9">
    <source>
        <dbReference type="PROSITE" id="PS50893"/>
    </source>
</evidence>
<dbReference type="PANTHER" id="PTHR43297">
    <property type="entry name" value="OLIGOPEPTIDE TRANSPORT ATP-BINDING PROTEIN APPD"/>
    <property type="match status" value="1"/>
</dbReference>
<dbReference type="InterPro" id="IPR003593">
    <property type="entry name" value="AAA+_ATPase"/>
</dbReference>
<dbReference type="Gene3D" id="3.40.50.300">
    <property type="entry name" value="P-loop containing nucleotide triphosphate hydrolases"/>
    <property type="match status" value="1"/>
</dbReference>
<dbReference type="FunFam" id="3.40.50.300:FF:000016">
    <property type="entry name" value="Oligopeptide ABC transporter ATP-binding component"/>
    <property type="match status" value="1"/>
</dbReference>
<protein>
    <submittedName>
        <fullName evidence="10">Unannotated protein</fullName>
    </submittedName>
</protein>